<evidence type="ECO:0000256" key="2">
    <source>
        <dbReference type="ARBA" id="ARBA00009788"/>
    </source>
</evidence>
<feature type="region of interest" description="Disordered" evidence="6">
    <location>
        <begin position="94"/>
        <end position="179"/>
    </location>
</feature>
<feature type="compositionally biased region" description="Low complexity" evidence="6">
    <location>
        <begin position="319"/>
        <end position="329"/>
    </location>
</feature>
<feature type="compositionally biased region" description="Low complexity" evidence="6">
    <location>
        <begin position="288"/>
        <end position="312"/>
    </location>
</feature>
<evidence type="ECO:0000313" key="8">
    <source>
        <dbReference type="EMBL" id="KAL0466064.1"/>
    </source>
</evidence>
<dbReference type="InterPro" id="IPR045127">
    <property type="entry name" value="TAF11-like"/>
</dbReference>
<evidence type="ECO:0000256" key="4">
    <source>
        <dbReference type="ARBA" id="ARBA00023163"/>
    </source>
</evidence>
<comment type="subcellular location">
    <subcellularLocation>
        <location evidence="1">Nucleus</location>
    </subcellularLocation>
</comment>
<evidence type="ECO:0000259" key="7">
    <source>
        <dbReference type="Pfam" id="PF04719"/>
    </source>
</evidence>
<dbReference type="CDD" id="cd08048">
    <property type="entry name" value="HFD_TAF11"/>
    <property type="match status" value="1"/>
</dbReference>
<feature type="region of interest" description="Disordered" evidence="6">
    <location>
        <begin position="276"/>
        <end position="366"/>
    </location>
</feature>
<comment type="similarity">
    <text evidence="2">Belongs to the TAF11 family.</text>
</comment>
<dbReference type="Proteomes" id="UP001451303">
    <property type="component" value="Unassembled WGS sequence"/>
</dbReference>
<feature type="region of interest" description="Disordered" evidence="6">
    <location>
        <begin position="1"/>
        <end position="80"/>
    </location>
</feature>
<evidence type="ECO:0000256" key="1">
    <source>
        <dbReference type="ARBA" id="ARBA00004123"/>
    </source>
</evidence>
<dbReference type="SUPFAM" id="SSF47113">
    <property type="entry name" value="Histone-fold"/>
    <property type="match status" value="1"/>
</dbReference>
<feature type="compositionally biased region" description="Polar residues" evidence="6">
    <location>
        <begin position="1"/>
        <end position="10"/>
    </location>
</feature>
<keyword evidence="5" id="KW-0539">Nucleus</keyword>
<keyword evidence="9" id="KW-1185">Reference proteome</keyword>
<reference evidence="8 9" key="1">
    <citation type="submission" date="2023-09" db="EMBL/GenBank/DDBJ databases">
        <title>Multi-omics analysis of a traditional fermented food reveals byproduct-associated fungal strains for waste-to-food upcycling.</title>
        <authorList>
            <consortium name="Lawrence Berkeley National Laboratory"/>
            <person name="Rekdal V.M."/>
            <person name="Villalobos-Escobedo J.M."/>
            <person name="Rodriguez-Valeron N."/>
            <person name="Garcia M.O."/>
            <person name="Vasquez D.P."/>
            <person name="Damayanti I."/>
            <person name="Sorensen P.M."/>
            <person name="Baidoo E.E."/>
            <person name="De Carvalho A.C."/>
            <person name="Riley R."/>
            <person name="Lipzen A."/>
            <person name="He G."/>
            <person name="Yan M."/>
            <person name="Haridas S."/>
            <person name="Daum C."/>
            <person name="Yoshinaga Y."/>
            <person name="Ng V."/>
            <person name="Grigoriev I.V."/>
            <person name="Munk R."/>
            <person name="Nuraida L."/>
            <person name="Wijaya C.H."/>
            <person name="Morales P.-C."/>
            <person name="Keasling J.D."/>
        </authorList>
    </citation>
    <scope>NUCLEOTIDE SEQUENCE [LARGE SCALE GENOMIC DNA]</scope>
    <source>
        <strain evidence="8 9">FGSC 2613</strain>
    </source>
</reference>
<protein>
    <submittedName>
        <fullName evidence="8">HTAFII28-like protein conserved region domain-containing protein</fullName>
    </submittedName>
</protein>
<evidence type="ECO:0000256" key="5">
    <source>
        <dbReference type="ARBA" id="ARBA00023242"/>
    </source>
</evidence>
<dbReference type="InterPro" id="IPR009072">
    <property type="entry name" value="Histone-fold"/>
</dbReference>
<feature type="domain" description="TAFII28-like protein" evidence="7">
    <location>
        <begin position="202"/>
        <end position="274"/>
    </location>
</feature>
<dbReference type="PANTHER" id="PTHR13218">
    <property type="entry name" value="TRANSCRIPTION INITIATION FACTOR TFIID SUBUNIT 11-RELATED"/>
    <property type="match status" value="1"/>
</dbReference>
<proteinExistence type="inferred from homology"/>
<dbReference type="PANTHER" id="PTHR13218:SF8">
    <property type="entry name" value="TRANSCRIPTION INITIATION FACTOR TFIID SUBUNIT 11"/>
    <property type="match status" value="1"/>
</dbReference>
<organism evidence="8 9">
    <name type="scientific">Neurospora intermedia</name>
    <dbReference type="NCBI Taxonomy" id="5142"/>
    <lineage>
        <taxon>Eukaryota</taxon>
        <taxon>Fungi</taxon>
        <taxon>Dikarya</taxon>
        <taxon>Ascomycota</taxon>
        <taxon>Pezizomycotina</taxon>
        <taxon>Sordariomycetes</taxon>
        <taxon>Sordariomycetidae</taxon>
        <taxon>Sordariales</taxon>
        <taxon>Sordariaceae</taxon>
        <taxon>Neurospora</taxon>
    </lineage>
</organism>
<keyword evidence="4" id="KW-0804">Transcription</keyword>
<feature type="compositionally biased region" description="Low complexity" evidence="6">
    <location>
        <begin position="94"/>
        <end position="105"/>
    </location>
</feature>
<sequence length="410" mass="43496">MASPPHNSYSFPGGARSPPHLPSLTTSSLSKKRAADGSGPSLNMKRRKGSVMSVGSAHPLRQTSFPPDEAPGGARSPSVDIDAMSYVSGTAQSVVSAAASAAPTIPAGPPKKKRGRKSKAEKAREQTPSVVGAGAGGKPGTAPPSEVGGSTVGRGAKSAAGGKDQGVQQEDQDDDEGPTEVAATADTLTKEQKEEEHRQRGMLINAFSPDQFDRFENWRAANLSKAGVRRLINATISQSVTENVVIGMRAVAKVFIGDIIEGARRVQAEWIEKTGEKQTDLPSPPAMPHAAASNNNNSNLGGEGQPQPQTQGNSATQTNGENGEGADAAAAEKGDETMPDASQQEKEKEKEKERDDRRGPLRPEHLREALRRYKMGFEGGGVGMQLIWHQQQQNGVERFPTRTGSRRIFR</sequence>
<dbReference type="Pfam" id="PF04719">
    <property type="entry name" value="TAFII28"/>
    <property type="match status" value="1"/>
</dbReference>
<comment type="caution">
    <text evidence="8">The sequence shown here is derived from an EMBL/GenBank/DDBJ whole genome shotgun (WGS) entry which is preliminary data.</text>
</comment>
<gene>
    <name evidence="8" type="ORF">QR685DRAFT_536811</name>
</gene>
<evidence type="ECO:0000256" key="6">
    <source>
        <dbReference type="SAM" id="MobiDB-lite"/>
    </source>
</evidence>
<keyword evidence="3" id="KW-0805">Transcription regulation</keyword>
<dbReference type="EMBL" id="JAVLET010000014">
    <property type="protein sequence ID" value="KAL0466064.1"/>
    <property type="molecule type" value="Genomic_DNA"/>
</dbReference>
<evidence type="ECO:0000313" key="9">
    <source>
        <dbReference type="Proteomes" id="UP001451303"/>
    </source>
</evidence>
<evidence type="ECO:0000256" key="3">
    <source>
        <dbReference type="ARBA" id="ARBA00023015"/>
    </source>
</evidence>
<accession>A0ABR3D059</accession>
<dbReference type="Gene3D" id="1.10.20.10">
    <property type="entry name" value="Histone, subunit A"/>
    <property type="match status" value="1"/>
</dbReference>
<dbReference type="InterPro" id="IPR006809">
    <property type="entry name" value="TAFII28_dom"/>
</dbReference>
<feature type="compositionally biased region" description="Basic and acidic residues" evidence="6">
    <location>
        <begin position="343"/>
        <end position="366"/>
    </location>
</feature>
<name>A0ABR3D059_NEUIN</name>